<dbReference type="Pfam" id="PF02699">
    <property type="entry name" value="YajC"/>
    <property type="match status" value="1"/>
</dbReference>
<evidence type="ECO:0000256" key="2">
    <source>
        <dbReference type="ARBA" id="ARBA00006742"/>
    </source>
</evidence>
<reference evidence="13" key="2">
    <citation type="journal article" date="2021" name="PeerJ">
        <title>Extensive microbial diversity within the chicken gut microbiome revealed by metagenomics and culture.</title>
        <authorList>
            <person name="Gilroy R."/>
            <person name="Ravi A."/>
            <person name="Getino M."/>
            <person name="Pursley I."/>
            <person name="Horton D.L."/>
            <person name="Alikhan N.F."/>
            <person name="Baker D."/>
            <person name="Gharbi K."/>
            <person name="Hall N."/>
            <person name="Watson M."/>
            <person name="Adriaenssens E.M."/>
            <person name="Foster-Nyarko E."/>
            <person name="Jarju S."/>
            <person name="Secka A."/>
            <person name="Antonio M."/>
            <person name="Oren A."/>
            <person name="Chaudhuri R.R."/>
            <person name="La Ragione R."/>
            <person name="Hildebrand F."/>
            <person name="Pallen M.J."/>
        </authorList>
    </citation>
    <scope>NUCLEOTIDE SEQUENCE</scope>
    <source>
        <strain evidence="13">35461</strain>
    </source>
</reference>
<dbReference type="EMBL" id="DVOR01000223">
    <property type="protein sequence ID" value="HIV09828.1"/>
    <property type="molecule type" value="Genomic_DNA"/>
</dbReference>
<feature type="transmembrane region" description="Helical" evidence="11">
    <location>
        <begin position="54"/>
        <end position="77"/>
    </location>
</feature>
<name>A0A9D1NPE1_9BACT</name>
<keyword evidence="4" id="KW-0813">Transport</keyword>
<dbReference type="NCBIfam" id="TIGR00739">
    <property type="entry name" value="yajC"/>
    <property type="match status" value="1"/>
</dbReference>
<dbReference type="PANTHER" id="PTHR33909:SF1">
    <property type="entry name" value="SEC TRANSLOCON ACCESSORY COMPLEX SUBUNIT YAJC"/>
    <property type="match status" value="1"/>
</dbReference>
<dbReference type="PANTHER" id="PTHR33909">
    <property type="entry name" value="SEC TRANSLOCON ACCESSORY COMPLEX SUBUNIT YAJC"/>
    <property type="match status" value="1"/>
</dbReference>
<accession>A0A9D1NPE1</accession>
<dbReference type="InterPro" id="IPR003849">
    <property type="entry name" value="Preprotein_translocase_YajC"/>
</dbReference>
<proteinExistence type="inferred from homology"/>
<gene>
    <name evidence="13" type="primary">yajC</name>
    <name evidence="13" type="ORF">IAC79_06925</name>
</gene>
<dbReference type="GO" id="GO:0015031">
    <property type="term" value="P:protein transport"/>
    <property type="evidence" value="ECO:0007669"/>
    <property type="project" value="UniProtKB-KW"/>
</dbReference>
<evidence type="ECO:0000256" key="4">
    <source>
        <dbReference type="ARBA" id="ARBA00022448"/>
    </source>
</evidence>
<keyword evidence="6 11" id="KW-0812">Transmembrane</keyword>
<evidence type="ECO:0000256" key="9">
    <source>
        <dbReference type="ARBA" id="ARBA00023010"/>
    </source>
</evidence>
<protein>
    <recommendedName>
        <fullName evidence="3">Sec translocon accessory complex subunit YajC</fullName>
    </recommendedName>
</protein>
<keyword evidence="7" id="KW-0653">Protein transport</keyword>
<evidence type="ECO:0000313" key="13">
    <source>
        <dbReference type="EMBL" id="HIV09828.1"/>
    </source>
</evidence>
<evidence type="ECO:0000256" key="3">
    <source>
        <dbReference type="ARBA" id="ARBA00014962"/>
    </source>
</evidence>
<keyword evidence="5" id="KW-1003">Cell membrane</keyword>
<evidence type="ECO:0000256" key="11">
    <source>
        <dbReference type="SAM" id="Phobius"/>
    </source>
</evidence>
<sequence>MAIVAAVTVFAATPAQAQDAAPAPAPAAQAAPAAPAGDVSVEVAGGEQAPQQPSGLAAVLGNPLVMIILLFAIFYFMMIRPQQRKEKERQKMISELRAGRKVSFAGGLIGTIKESKEQTFVIEICPGSTVEVARGAVMAAADEPAAEPAKK</sequence>
<comment type="caution">
    <text evidence="13">The sequence shown here is derived from an EMBL/GenBank/DDBJ whole genome shotgun (WGS) entry which is preliminary data.</text>
</comment>
<dbReference type="PRINTS" id="PR01853">
    <property type="entry name" value="YAJCTRNLCASE"/>
</dbReference>
<feature type="chain" id="PRO_5039027538" description="Sec translocon accessory complex subunit YajC" evidence="12">
    <location>
        <begin position="18"/>
        <end position="151"/>
    </location>
</feature>
<keyword evidence="9" id="KW-0811">Translocation</keyword>
<organism evidence="13 14">
    <name type="scientific">Candidatus Spyradenecus faecavium</name>
    <dbReference type="NCBI Taxonomy" id="2840947"/>
    <lineage>
        <taxon>Bacteria</taxon>
        <taxon>Pseudomonadati</taxon>
        <taxon>Lentisphaerota</taxon>
        <taxon>Lentisphaeria</taxon>
        <taxon>Lentisphaerales</taxon>
        <taxon>Lentisphaeraceae</taxon>
        <taxon>Lentisphaeraceae incertae sedis</taxon>
        <taxon>Candidatus Spyradenecus</taxon>
    </lineage>
</organism>
<feature type="signal peptide" evidence="12">
    <location>
        <begin position="1"/>
        <end position="17"/>
    </location>
</feature>
<evidence type="ECO:0000256" key="5">
    <source>
        <dbReference type="ARBA" id="ARBA00022475"/>
    </source>
</evidence>
<comment type="similarity">
    <text evidence="2">Belongs to the YajC family.</text>
</comment>
<comment type="subcellular location">
    <subcellularLocation>
        <location evidence="1">Cell membrane</location>
        <topology evidence="1">Single-pass membrane protein</topology>
    </subcellularLocation>
</comment>
<dbReference type="GO" id="GO:0005886">
    <property type="term" value="C:plasma membrane"/>
    <property type="evidence" value="ECO:0007669"/>
    <property type="project" value="UniProtKB-SubCell"/>
</dbReference>
<evidence type="ECO:0000256" key="8">
    <source>
        <dbReference type="ARBA" id="ARBA00022989"/>
    </source>
</evidence>
<reference evidence="13" key="1">
    <citation type="submission" date="2020-10" db="EMBL/GenBank/DDBJ databases">
        <authorList>
            <person name="Gilroy R."/>
        </authorList>
    </citation>
    <scope>NUCLEOTIDE SEQUENCE</scope>
    <source>
        <strain evidence="13">35461</strain>
    </source>
</reference>
<dbReference type="SMART" id="SM01323">
    <property type="entry name" value="YajC"/>
    <property type="match status" value="1"/>
</dbReference>
<evidence type="ECO:0000313" key="14">
    <source>
        <dbReference type="Proteomes" id="UP000886845"/>
    </source>
</evidence>
<evidence type="ECO:0000256" key="6">
    <source>
        <dbReference type="ARBA" id="ARBA00022692"/>
    </source>
</evidence>
<evidence type="ECO:0000256" key="1">
    <source>
        <dbReference type="ARBA" id="ARBA00004162"/>
    </source>
</evidence>
<keyword evidence="10 11" id="KW-0472">Membrane</keyword>
<dbReference type="AlphaFoldDB" id="A0A9D1NPE1"/>
<evidence type="ECO:0000256" key="7">
    <source>
        <dbReference type="ARBA" id="ARBA00022927"/>
    </source>
</evidence>
<dbReference type="Proteomes" id="UP000886845">
    <property type="component" value="Unassembled WGS sequence"/>
</dbReference>
<keyword evidence="8 11" id="KW-1133">Transmembrane helix</keyword>
<evidence type="ECO:0000256" key="12">
    <source>
        <dbReference type="SAM" id="SignalP"/>
    </source>
</evidence>
<evidence type="ECO:0000256" key="10">
    <source>
        <dbReference type="ARBA" id="ARBA00023136"/>
    </source>
</evidence>
<keyword evidence="12" id="KW-0732">Signal</keyword>